<dbReference type="InterPro" id="IPR003593">
    <property type="entry name" value="AAA+_ATPase"/>
</dbReference>
<dbReference type="InterPro" id="IPR001482">
    <property type="entry name" value="T2SS/T4SS_dom"/>
</dbReference>
<dbReference type="Pfam" id="PF00437">
    <property type="entry name" value="T2SSE"/>
    <property type="match status" value="1"/>
</dbReference>
<gene>
    <name evidence="4" type="ORF">LCGC14_0320970</name>
</gene>
<dbReference type="GO" id="GO:0016887">
    <property type="term" value="F:ATP hydrolysis activity"/>
    <property type="evidence" value="ECO:0007669"/>
    <property type="project" value="TreeGrafter"/>
</dbReference>
<dbReference type="SMART" id="SM00382">
    <property type="entry name" value="AAA"/>
    <property type="match status" value="1"/>
</dbReference>
<dbReference type="PANTHER" id="PTHR30258">
    <property type="entry name" value="TYPE II SECRETION SYSTEM PROTEIN GSPE-RELATED"/>
    <property type="match status" value="1"/>
</dbReference>
<dbReference type="InterPro" id="IPR037257">
    <property type="entry name" value="T2SS_E_N_sf"/>
</dbReference>
<feature type="domain" description="Bacterial type II secretion system protein E" evidence="3">
    <location>
        <begin position="390"/>
        <end position="404"/>
    </location>
</feature>
<dbReference type="FunFam" id="3.30.450.90:FF:000001">
    <property type="entry name" value="Type II secretion system ATPase GspE"/>
    <property type="match status" value="1"/>
</dbReference>
<dbReference type="PANTHER" id="PTHR30258:SF2">
    <property type="entry name" value="COMG OPERON PROTEIN 1"/>
    <property type="match status" value="1"/>
</dbReference>
<accession>A0A0F9TJ75</accession>
<dbReference type="GO" id="GO:0005524">
    <property type="term" value="F:ATP binding"/>
    <property type="evidence" value="ECO:0007669"/>
    <property type="project" value="UniProtKB-KW"/>
</dbReference>
<dbReference type="Pfam" id="PF05157">
    <property type="entry name" value="MshEN"/>
    <property type="match status" value="1"/>
</dbReference>
<comment type="caution">
    <text evidence="4">The sequence shown here is derived from an EMBL/GenBank/DDBJ whole genome shotgun (WGS) entry which is preliminary data.</text>
</comment>
<dbReference type="CDD" id="cd01129">
    <property type="entry name" value="PulE-GspE-like"/>
    <property type="match status" value="1"/>
</dbReference>
<protein>
    <recommendedName>
        <fullName evidence="3">Bacterial type II secretion system protein E domain-containing protein</fullName>
    </recommendedName>
</protein>
<reference evidence="4" key="1">
    <citation type="journal article" date="2015" name="Nature">
        <title>Complex archaea that bridge the gap between prokaryotes and eukaryotes.</title>
        <authorList>
            <person name="Spang A."/>
            <person name="Saw J.H."/>
            <person name="Jorgensen S.L."/>
            <person name="Zaremba-Niedzwiedzka K."/>
            <person name="Martijn J."/>
            <person name="Lind A.E."/>
            <person name="van Eijk R."/>
            <person name="Schleper C."/>
            <person name="Guy L."/>
            <person name="Ettema T.J."/>
        </authorList>
    </citation>
    <scope>NUCLEOTIDE SEQUENCE</scope>
</reference>
<organism evidence="4">
    <name type="scientific">marine sediment metagenome</name>
    <dbReference type="NCBI Taxonomy" id="412755"/>
    <lineage>
        <taxon>unclassified sequences</taxon>
        <taxon>metagenomes</taxon>
        <taxon>ecological metagenomes</taxon>
    </lineage>
</organism>
<sequence length="570" mass="62790">MGTTQTAQRLRLGQLLVDRGVITAEQLQQALEHQRTSGTKMLLGEVLRKLEFCNEDQVMEAVSRGYGVPFARVSPRLADPKVMDILPREFLDKHEILPLFKVRNRLTLAVNEPSNVFLIEEVARLTGCEVLVVCSPAQSIKATLETHLPTANVFVIDDILDEGDTSDLSLVETKTEDISDLEAAATGSPIIKLVNYLIYSAVGEGASDIHIEPDDKALRVRFRLDGSLYEKLHPPVNMGPAVVSRVKIMAGLDIAERRLPQDGGIHVLMGGRPIDLRVSTLAGQFGEKVVIRVIDNRSVLVDLEKLGFSYEMLKKWRQVITAPNGIMLVTGPTGSGKSTTLYSVLKELNSDQINICTVEDPVEFNLKDINQFQVHEKIGFSFASALRSLLRQDPDIIMVGEIRDEETAAIAVQAALTGHLVFSTLHTNNAPAAVTRLVNIGVEPYLVSAALMAVLAQRLVRKICTDCKEPYDPPSNIRRAVEQIAGEVETFYRGEGCEKCRKSGYRGRLGIYELLIPNETFQEKMVVGGSLMDLYHTAVEGGMTTLRQDGMQKVKAGITTVEEVFRVTAA</sequence>
<dbReference type="InterPro" id="IPR027417">
    <property type="entry name" value="P-loop_NTPase"/>
</dbReference>
<dbReference type="Gene3D" id="3.40.50.300">
    <property type="entry name" value="P-loop containing nucleotide triphosphate hydrolases"/>
    <property type="match status" value="1"/>
</dbReference>
<dbReference type="PROSITE" id="PS00662">
    <property type="entry name" value="T2SP_E"/>
    <property type="match status" value="1"/>
</dbReference>
<dbReference type="SUPFAM" id="SSF160246">
    <property type="entry name" value="EspE N-terminal domain-like"/>
    <property type="match status" value="1"/>
</dbReference>
<evidence type="ECO:0000256" key="2">
    <source>
        <dbReference type="ARBA" id="ARBA00022840"/>
    </source>
</evidence>
<keyword evidence="1" id="KW-0547">Nucleotide-binding</keyword>
<name>A0A0F9TJ75_9ZZZZ</name>
<keyword evidence="2" id="KW-0067">ATP-binding</keyword>
<proteinExistence type="predicted"/>
<dbReference type="EMBL" id="LAZR01000217">
    <property type="protein sequence ID" value="KKN81260.1"/>
    <property type="molecule type" value="Genomic_DNA"/>
</dbReference>
<evidence type="ECO:0000256" key="1">
    <source>
        <dbReference type="ARBA" id="ARBA00022741"/>
    </source>
</evidence>
<dbReference type="AlphaFoldDB" id="A0A0F9TJ75"/>
<dbReference type="InterPro" id="IPR007831">
    <property type="entry name" value="T2SS_GspE_N"/>
</dbReference>
<evidence type="ECO:0000313" key="4">
    <source>
        <dbReference type="EMBL" id="KKN81260.1"/>
    </source>
</evidence>
<dbReference type="Gene3D" id="3.30.300.160">
    <property type="entry name" value="Type II secretion system, protein E, N-terminal domain"/>
    <property type="match status" value="1"/>
</dbReference>
<dbReference type="FunFam" id="3.40.50.300:FF:000398">
    <property type="entry name" value="Type IV pilus assembly ATPase PilB"/>
    <property type="match status" value="1"/>
</dbReference>
<evidence type="ECO:0000259" key="3">
    <source>
        <dbReference type="PROSITE" id="PS00662"/>
    </source>
</evidence>
<dbReference type="SUPFAM" id="SSF52540">
    <property type="entry name" value="P-loop containing nucleoside triphosphate hydrolases"/>
    <property type="match status" value="1"/>
</dbReference>
<dbReference type="Gene3D" id="3.30.450.90">
    <property type="match status" value="1"/>
</dbReference>
<dbReference type="GO" id="GO:0005886">
    <property type="term" value="C:plasma membrane"/>
    <property type="evidence" value="ECO:0007669"/>
    <property type="project" value="TreeGrafter"/>
</dbReference>